<accession>A0ACC0V0K1</accession>
<reference evidence="1" key="1">
    <citation type="submission" date="2022-10" db="EMBL/GenBank/DDBJ databases">
        <title>Complete Genome of Trichothecium roseum strain YXFP-22015, a Plant Pathogen Isolated from Citrus.</title>
        <authorList>
            <person name="Wang Y."/>
            <person name="Zhu L."/>
        </authorList>
    </citation>
    <scope>NUCLEOTIDE SEQUENCE</scope>
    <source>
        <strain evidence="1">YXFP-22015</strain>
    </source>
</reference>
<proteinExistence type="predicted"/>
<sequence>MLQLDNGSDPEVFRRSTARDWSDDIKSFIRQADLAFESVGEAIERAPSFELPDLGKSIGDSASDKRASRISTRSNLSHVTQVEHADDSIMAEQDQEEQEAEVEEESPLSPRKDRKSVDRTSDIPTEAQRRMSRSLPPLPDQRASLAETSPPTGRAIRPTPPLDPHRLPPKRSNQQSVAARKRISAFSRSNKSNMTCKTARRQSRAGSRWNIPEGLADIFTGDRFKKIEVDEMLTPDRLEALKKKRDEARREALAALASDPRPSSSNSSKSGISSTKDTSLDVTRADTSVKTSFEDEDWVVPSKSKSPPQPRQSTSSPRSSSEDHQSRPSHEGGGLISDHDSDEEEDGYSRLKTVSNPPDSEGSASQEAILLPPPAGALPVIPEDQQPKPNMTLVSEEDDEFYYLKSTPYSLATPGFRHGPIAFAKSEVGKAAMTMDDTLDWTAFQMAILGGAGFDLQLGPDVSDDDDGKFIEDVVSWFSDFGFETHGSLIPEEAASPRSSSHSTASTTSMFDHELPIPLSSEYQPPPYGFNGYNIGNAANTGGYDEFDKTRFFRGDGRGMKPYGGQGGLIHPDQHGAHSSVPPYVVGDGGHGPSMEHEKDGGVAEMGFNLENDLGDFLKWEAQHAFAGGYYG</sequence>
<organism evidence="1 2">
    <name type="scientific">Trichothecium roseum</name>
    <dbReference type="NCBI Taxonomy" id="47278"/>
    <lineage>
        <taxon>Eukaryota</taxon>
        <taxon>Fungi</taxon>
        <taxon>Dikarya</taxon>
        <taxon>Ascomycota</taxon>
        <taxon>Pezizomycotina</taxon>
        <taxon>Sordariomycetes</taxon>
        <taxon>Hypocreomycetidae</taxon>
        <taxon>Hypocreales</taxon>
        <taxon>Hypocreales incertae sedis</taxon>
        <taxon>Trichothecium</taxon>
    </lineage>
</organism>
<evidence type="ECO:0000313" key="1">
    <source>
        <dbReference type="EMBL" id="KAI9899295.1"/>
    </source>
</evidence>
<name>A0ACC0V0K1_9HYPO</name>
<comment type="caution">
    <text evidence="1">The sequence shown here is derived from an EMBL/GenBank/DDBJ whole genome shotgun (WGS) entry which is preliminary data.</text>
</comment>
<dbReference type="Proteomes" id="UP001163324">
    <property type="component" value="Chromosome 5"/>
</dbReference>
<keyword evidence="2" id="KW-1185">Reference proteome</keyword>
<dbReference type="EMBL" id="CM047944">
    <property type="protein sequence ID" value="KAI9899295.1"/>
    <property type="molecule type" value="Genomic_DNA"/>
</dbReference>
<evidence type="ECO:0000313" key="2">
    <source>
        <dbReference type="Proteomes" id="UP001163324"/>
    </source>
</evidence>
<gene>
    <name evidence="1" type="ORF">N3K66_005756</name>
</gene>
<protein>
    <submittedName>
        <fullName evidence="1">Uncharacterized protein</fullName>
    </submittedName>
</protein>